<evidence type="ECO:0000313" key="1">
    <source>
        <dbReference type="EMBL" id="VFK54622.1"/>
    </source>
</evidence>
<sequence>MVRGEASLEMNWRGFASNRDGVIGAGKVENRSGAGLFHCSCWIHRNRSAPVISGTWKRSNAHAEGVVTLEDERFLAPLEMTNNMCFVIPKRSEGSCEFLQDVLSQ</sequence>
<organism evidence="1">
    <name type="scientific">Candidatus Kentrum sp. TC</name>
    <dbReference type="NCBI Taxonomy" id="2126339"/>
    <lineage>
        <taxon>Bacteria</taxon>
        <taxon>Pseudomonadati</taxon>
        <taxon>Pseudomonadota</taxon>
        <taxon>Gammaproteobacteria</taxon>
        <taxon>Candidatus Kentrum</taxon>
    </lineage>
</organism>
<accession>A0A450ZLI7</accession>
<dbReference type="AlphaFoldDB" id="A0A450ZLI7"/>
<name>A0A450ZLI7_9GAMM</name>
<protein>
    <submittedName>
        <fullName evidence="1">Uncharacterized protein</fullName>
    </submittedName>
</protein>
<dbReference type="EMBL" id="CAADFW010000005">
    <property type="protein sequence ID" value="VFK54622.1"/>
    <property type="molecule type" value="Genomic_DNA"/>
</dbReference>
<reference evidence="1" key="1">
    <citation type="submission" date="2019-02" db="EMBL/GenBank/DDBJ databases">
        <authorList>
            <person name="Gruber-Vodicka R. H."/>
            <person name="Seah K. B. B."/>
        </authorList>
    </citation>
    <scope>NUCLEOTIDE SEQUENCE</scope>
    <source>
        <strain evidence="1">BECK_BZ126</strain>
    </source>
</reference>
<proteinExistence type="predicted"/>
<gene>
    <name evidence="1" type="ORF">BECKTC1821F_GA0114240_100575</name>
</gene>